<protein>
    <submittedName>
        <fullName evidence="2">Nicotinamide-nucleotide amidohydrolase family protein</fullName>
    </submittedName>
</protein>
<accession>A0A7V2SYI2</accession>
<dbReference type="Proteomes" id="UP000885750">
    <property type="component" value="Unassembled WGS sequence"/>
</dbReference>
<feature type="domain" description="CinA C-terminal" evidence="1">
    <location>
        <begin position="11"/>
        <end position="161"/>
    </location>
</feature>
<name>A0A7V2SYI2_LEUMU</name>
<sequence length="165" mass="17670">MHKRDEELCDLVKSVAETLSSVEMDLATAESCTGGWVAKVLTDVPGSSIYFDRGFVTYSNQSKHDMLGVAEETLLLHGAVSEAIVKEMAKGAIELSTASMSLAVSGIAGPTGGTKNKPVGTVCFAWMIRGDVPVSETIHFDGDRDSIRRQAVIHCLEGVNKQINQ</sequence>
<dbReference type="Pfam" id="PF02464">
    <property type="entry name" value="CinA"/>
    <property type="match status" value="1"/>
</dbReference>
<dbReference type="InterPro" id="IPR008136">
    <property type="entry name" value="CinA_C"/>
</dbReference>
<evidence type="ECO:0000313" key="2">
    <source>
        <dbReference type="EMBL" id="HFC91842.1"/>
    </source>
</evidence>
<proteinExistence type="predicted"/>
<dbReference type="Gene3D" id="3.90.950.20">
    <property type="entry name" value="CinA-like"/>
    <property type="match status" value="1"/>
</dbReference>
<dbReference type="NCBIfam" id="TIGR00199">
    <property type="entry name" value="PncC_domain"/>
    <property type="match status" value="1"/>
</dbReference>
<comment type="caution">
    <text evidence="2">The sequence shown here is derived from an EMBL/GenBank/DDBJ whole genome shotgun (WGS) entry which is preliminary data.</text>
</comment>
<dbReference type="AlphaFoldDB" id="A0A7V2SYI2"/>
<organism evidence="2">
    <name type="scientific">Leucothrix mucor</name>
    <dbReference type="NCBI Taxonomy" id="45248"/>
    <lineage>
        <taxon>Bacteria</taxon>
        <taxon>Pseudomonadati</taxon>
        <taxon>Pseudomonadota</taxon>
        <taxon>Gammaproteobacteria</taxon>
        <taxon>Thiotrichales</taxon>
        <taxon>Thiotrichaceae</taxon>
        <taxon>Leucothrix</taxon>
    </lineage>
</organism>
<dbReference type="EMBL" id="DRMS01000141">
    <property type="protein sequence ID" value="HFC91842.1"/>
    <property type="molecule type" value="Genomic_DNA"/>
</dbReference>
<gene>
    <name evidence="2" type="ORF">ENJ51_03430</name>
</gene>
<reference evidence="2" key="1">
    <citation type="journal article" date="2020" name="mSystems">
        <title>Genome- and Community-Level Interaction Insights into Carbon Utilization and Element Cycling Functions of Hydrothermarchaeota in Hydrothermal Sediment.</title>
        <authorList>
            <person name="Zhou Z."/>
            <person name="Liu Y."/>
            <person name="Xu W."/>
            <person name="Pan J."/>
            <person name="Luo Z.H."/>
            <person name="Li M."/>
        </authorList>
    </citation>
    <scope>NUCLEOTIDE SEQUENCE [LARGE SCALE GENOMIC DNA]</scope>
    <source>
        <strain evidence="2">HyVt-493</strain>
    </source>
</reference>
<evidence type="ECO:0000259" key="1">
    <source>
        <dbReference type="Pfam" id="PF02464"/>
    </source>
</evidence>
<dbReference type="InterPro" id="IPR036653">
    <property type="entry name" value="CinA-like_C"/>
</dbReference>
<dbReference type="SUPFAM" id="SSF142433">
    <property type="entry name" value="CinA-like"/>
    <property type="match status" value="1"/>
</dbReference>